<feature type="domain" description="PLD phosphodiesterase" evidence="1">
    <location>
        <begin position="117"/>
        <end position="143"/>
    </location>
</feature>
<accession>A0A2B9PW79</accession>
<comment type="caution">
    <text evidence="2">The sequence shown here is derived from an EMBL/GenBank/DDBJ whole genome shotgun (WGS) entry which is preliminary data.</text>
</comment>
<dbReference type="PROSITE" id="PS50035">
    <property type="entry name" value="PLD"/>
    <property type="match status" value="1"/>
</dbReference>
<reference evidence="2 3" key="1">
    <citation type="submission" date="2017-09" db="EMBL/GenBank/DDBJ databases">
        <title>Large-scale bioinformatics analysis of Bacillus genomes uncovers conserved roles of natural products in bacterial physiology.</title>
        <authorList>
            <consortium name="Agbiome Team Llc"/>
            <person name="Bleich R.M."/>
            <person name="Grubbs K.J."/>
            <person name="Santa Maria K.C."/>
            <person name="Allen S.E."/>
            <person name="Farag S."/>
            <person name="Shank E.A."/>
            <person name="Bowers A."/>
        </authorList>
    </citation>
    <scope>NUCLEOTIDE SEQUENCE [LARGE SCALE GENOMIC DNA]</scope>
    <source>
        <strain evidence="2 3">AFS050027</strain>
    </source>
</reference>
<evidence type="ECO:0000259" key="1">
    <source>
        <dbReference type="PROSITE" id="PS50035"/>
    </source>
</evidence>
<evidence type="ECO:0000313" key="2">
    <source>
        <dbReference type="EMBL" id="PGO26411.1"/>
    </source>
</evidence>
<dbReference type="InterPro" id="IPR025202">
    <property type="entry name" value="PLD-like_dom"/>
</dbReference>
<dbReference type="AlphaFoldDB" id="A0A2B9PW79"/>
<organism evidence="2 3">
    <name type="scientific">Bacillus cereus</name>
    <dbReference type="NCBI Taxonomy" id="1396"/>
    <lineage>
        <taxon>Bacteria</taxon>
        <taxon>Bacillati</taxon>
        <taxon>Bacillota</taxon>
        <taxon>Bacilli</taxon>
        <taxon>Bacillales</taxon>
        <taxon>Bacillaceae</taxon>
        <taxon>Bacillus</taxon>
        <taxon>Bacillus cereus group</taxon>
    </lineage>
</organism>
<dbReference type="Gene3D" id="3.30.870.10">
    <property type="entry name" value="Endonuclease Chain A"/>
    <property type="match status" value="1"/>
</dbReference>
<name>A0A2B9PW79_BACCE</name>
<dbReference type="Proteomes" id="UP000223777">
    <property type="component" value="Unassembled WGS sequence"/>
</dbReference>
<dbReference type="RefSeq" id="WP_098765298.1">
    <property type="nucleotide sequence ID" value="NZ_NUIL01000024.1"/>
</dbReference>
<evidence type="ECO:0000313" key="3">
    <source>
        <dbReference type="Proteomes" id="UP000223777"/>
    </source>
</evidence>
<dbReference type="SMART" id="SM00155">
    <property type="entry name" value="PLDc"/>
    <property type="match status" value="1"/>
</dbReference>
<sequence>MNLPIKFPLVSDESIYLVLTKGSYNFEEILKEIENAKEFILISTYNLTPGDILDKDKDELLDLFQNSEAKDKILISHIPGWMKGYNGKFEDKKKDAHKIIDTYKNLFSETRNILHYIMINNHSKIILTENIGYVGSANYSMRSQNNLEMGVIFTDKTKIKELHHILNTMFTKEGTLTQKKKSYIGESPSSWFNSLRQLKIKLEQYNNSLNYYHSNQTKVEDFIKSSNSLAQELIDSINSLHFYMLDYGNYFPNIEGDFDRKSDFRGSLLRGLTVNVFEGLKTMLKIDDFTILCYEDDCKIAMDNLIFNVPILLNTLEKEMKILQKHISENNDLDRTGIEV</sequence>
<dbReference type="GO" id="GO:0006793">
    <property type="term" value="P:phosphorus metabolic process"/>
    <property type="evidence" value="ECO:0007669"/>
    <property type="project" value="UniProtKB-ARBA"/>
</dbReference>
<dbReference type="GO" id="GO:0003824">
    <property type="term" value="F:catalytic activity"/>
    <property type="evidence" value="ECO:0007669"/>
    <property type="project" value="InterPro"/>
</dbReference>
<dbReference type="InterPro" id="IPR001736">
    <property type="entry name" value="PLipase_D/transphosphatidylase"/>
</dbReference>
<gene>
    <name evidence="2" type="ORF">CN984_17750</name>
</gene>
<dbReference type="CDD" id="cd00138">
    <property type="entry name" value="PLDc_SF"/>
    <property type="match status" value="1"/>
</dbReference>
<dbReference type="EMBL" id="NUIL01000024">
    <property type="protein sequence ID" value="PGO26411.1"/>
    <property type="molecule type" value="Genomic_DNA"/>
</dbReference>
<dbReference type="SUPFAM" id="SSF56024">
    <property type="entry name" value="Phospholipase D/nuclease"/>
    <property type="match status" value="1"/>
</dbReference>
<dbReference type="Pfam" id="PF13091">
    <property type="entry name" value="PLDc_2"/>
    <property type="match status" value="1"/>
</dbReference>
<protein>
    <recommendedName>
        <fullName evidence="1">PLD phosphodiesterase domain-containing protein</fullName>
    </recommendedName>
</protein>
<proteinExistence type="predicted"/>